<dbReference type="GO" id="GO:0000976">
    <property type="term" value="F:transcription cis-regulatory region binding"/>
    <property type="evidence" value="ECO:0007669"/>
    <property type="project" value="TreeGrafter"/>
</dbReference>
<name>A0A644UN43_9ZZZZ</name>
<dbReference type="AlphaFoldDB" id="A0A644UN43"/>
<proteinExistence type="predicted"/>
<accession>A0A644UN43</accession>
<dbReference type="Gene3D" id="1.10.260.40">
    <property type="entry name" value="lambda repressor-like DNA-binding domains"/>
    <property type="match status" value="1"/>
</dbReference>
<evidence type="ECO:0000256" key="1">
    <source>
        <dbReference type="ARBA" id="ARBA00023015"/>
    </source>
</evidence>
<dbReference type="PANTHER" id="PTHR30146">
    <property type="entry name" value="LACI-RELATED TRANSCRIPTIONAL REPRESSOR"/>
    <property type="match status" value="1"/>
</dbReference>
<evidence type="ECO:0000313" key="5">
    <source>
        <dbReference type="EMBL" id="MPL80192.1"/>
    </source>
</evidence>
<dbReference type="Pfam" id="PF00356">
    <property type="entry name" value="LacI"/>
    <property type="match status" value="1"/>
</dbReference>
<keyword evidence="1" id="KW-0805">Transcription regulation</keyword>
<dbReference type="EMBL" id="VSSQ01000134">
    <property type="protein sequence ID" value="MPL80192.1"/>
    <property type="molecule type" value="Genomic_DNA"/>
</dbReference>
<reference evidence="5" key="1">
    <citation type="submission" date="2019-08" db="EMBL/GenBank/DDBJ databases">
        <authorList>
            <person name="Kucharzyk K."/>
            <person name="Murdoch R.W."/>
            <person name="Higgins S."/>
            <person name="Loffler F."/>
        </authorList>
    </citation>
    <scope>NUCLEOTIDE SEQUENCE</scope>
</reference>
<dbReference type="CDD" id="cd01392">
    <property type="entry name" value="HTH_LacI"/>
    <property type="match status" value="1"/>
</dbReference>
<dbReference type="PROSITE" id="PS50932">
    <property type="entry name" value="HTH_LACI_2"/>
    <property type="match status" value="1"/>
</dbReference>
<dbReference type="GO" id="GO:0003700">
    <property type="term" value="F:DNA-binding transcription factor activity"/>
    <property type="evidence" value="ECO:0007669"/>
    <property type="project" value="TreeGrafter"/>
</dbReference>
<protein>
    <submittedName>
        <fullName evidence="5">HTH-type transcriptional regulator DegA</fullName>
    </submittedName>
</protein>
<keyword evidence="2" id="KW-0238">DNA-binding</keyword>
<dbReference type="InterPro" id="IPR046335">
    <property type="entry name" value="LacI/GalR-like_sensor"/>
</dbReference>
<evidence type="ECO:0000256" key="2">
    <source>
        <dbReference type="ARBA" id="ARBA00023125"/>
    </source>
</evidence>
<dbReference type="Gene3D" id="3.40.50.2300">
    <property type="match status" value="2"/>
</dbReference>
<dbReference type="InterPro" id="IPR028082">
    <property type="entry name" value="Peripla_BP_I"/>
</dbReference>
<gene>
    <name evidence="5" type="primary">degA_2</name>
    <name evidence="5" type="ORF">SDC9_26088</name>
</gene>
<dbReference type="SUPFAM" id="SSF53822">
    <property type="entry name" value="Periplasmic binding protein-like I"/>
    <property type="match status" value="1"/>
</dbReference>
<sequence>MGTFPQNFPLHLQSARRDRHIVAKPVETRYLSFAENWKRLQKMSVSIKDVARAAGVSTSTVSRALGKGPVSAEVLRRVESAVAATGYRPNLAARQLRSQRSMAVGLIVADIRNPFFTQLSRAVEDAAYAAGMRVLLCNTDEDPVREAMYLELMAEERVSGLIMTPTRHLSPAVLARVGRPVVLVDRAMPETDFDSIVLDNARASAELVDHLVASGRRRIAGLFGSTSATGMERRAEVEAALERHGLPARSALSLPSFDAGHAALAELLEREMPDALILSNGLFVRAALKLCHERRIPIPGRLAIAGFDDEVWTDLVDPGITVIRQPVEEFGREAMQTLLARIGAAKMRPRRIVLAGELIVRGSTAPV</sequence>
<dbReference type="SUPFAM" id="SSF47413">
    <property type="entry name" value="lambda repressor-like DNA-binding domains"/>
    <property type="match status" value="1"/>
</dbReference>
<comment type="caution">
    <text evidence="5">The sequence shown here is derived from an EMBL/GenBank/DDBJ whole genome shotgun (WGS) entry which is preliminary data.</text>
</comment>
<keyword evidence="3" id="KW-0804">Transcription</keyword>
<dbReference type="InterPro" id="IPR010982">
    <property type="entry name" value="Lambda_DNA-bd_dom_sf"/>
</dbReference>
<dbReference type="PROSITE" id="PS00356">
    <property type="entry name" value="HTH_LACI_1"/>
    <property type="match status" value="1"/>
</dbReference>
<dbReference type="PANTHER" id="PTHR30146:SF145">
    <property type="entry name" value="RIBOSE OPERON REPRESSOR"/>
    <property type="match status" value="1"/>
</dbReference>
<evidence type="ECO:0000259" key="4">
    <source>
        <dbReference type="PROSITE" id="PS50932"/>
    </source>
</evidence>
<dbReference type="InterPro" id="IPR000843">
    <property type="entry name" value="HTH_LacI"/>
</dbReference>
<dbReference type="Pfam" id="PF13377">
    <property type="entry name" value="Peripla_BP_3"/>
    <property type="match status" value="1"/>
</dbReference>
<organism evidence="5">
    <name type="scientific">bioreactor metagenome</name>
    <dbReference type="NCBI Taxonomy" id="1076179"/>
    <lineage>
        <taxon>unclassified sequences</taxon>
        <taxon>metagenomes</taxon>
        <taxon>ecological metagenomes</taxon>
    </lineage>
</organism>
<evidence type="ECO:0000256" key="3">
    <source>
        <dbReference type="ARBA" id="ARBA00023163"/>
    </source>
</evidence>
<feature type="domain" description="HTH lacI-type" evidence="4">
    <location>
        <begin position="45"/>
        <end position="98"/>
    </location>
</feature>
<dbReference type="SMART" id="SM00354">
    <property type="entry name" value="HTH_LACI"/>
    <property type="match status" value="1"/>
</dbReference>